<evidence type="ECO:0000313" key="2">
    <source>
        <dbReference type="EMBL" id="ASY62489.1"/>
    </source>
</evidence>
<evidence type="ECO:0000313" key="3">
    <source>
        <dbReference type="Proteomes" id="UP000217211"/>
    </source>
</evidence>
<keyword evidence="1" id="KW-0812">Transmembrane</keyword>
<feature type="transmembrane region" description="Helical" evidence="1">
    <location>
        <begin position="20"/>
        <end position="42"/>
    </location>
</feature>
<dbReference type="EMBL" id="CP023067">
    <property type="protein sequence ID" value="ASY62489.1"/>
    <property type="molecule type" value="Genomic_DNA"/>
</dbReference>
<keyword evidence="3" id="KW-1185">Reference proteome</keyword>
<keyword evidence="1" id="KW-1133">Transmembrane helix</keyword>
<evidence type="ECO:0000256" key="1">
    <source>
        <dbReference type="SAM" id="Phobius"/>
    </source>
</evidence>
<dbReference type="KEGG" id="esj:SJ05684_c10310"/>
<reference evidence="2 3" key="1">
    <citation type="submission" date="2017-08" db="EMBL/GenBank/DDBJ databases">
        <title>Multipartite genome sequences of Sinorhizobium species nodulating soybeans.</title>
        <authorList>
            <person name="Tian C.F."/>
        </authorList>
    </citation>
    <scope>NUCLEOTIDE SEQUENCE [LARGE SCALE GENOMIC DNA]</scope>
    <source>
        <strain evidence="2 3">CCBAU 05684</strain>
    </source>
</reference>
<keyword evidence="1" id="KW-0472">Membrane</keyword>
<dbReference type="STRING" id="716928.GCA_000261485_04796"/>
<proteinExistence type="predicted"/>
<dbReference type="Proteomes" id="UP000217211">
    <property type="component" value="Chromosome"/>
</dbReference>
<accession>A0A249PB29</accession>
<sequence length="87" mass="9490">MDTYLYTSTSPYEVGKHAMAVASIGATGSLLILSAVGIVLIVSWGVSRVRQKANEETKTPDYAGVREAVYRASEQERARVEEAARQQ</sequence>
<protein>
    <submittedName>
        <fullName evidence="2">Uncharacterized protein</fullName>
    </submittedName>
</protein>
<name>A0A249PB29_9HYPH</name>
<gene>
    <name evidence="2" type="ORF">SJ05684_c10310</name>
</gene>
<organism evidence="2 3">
    <name type="scientific">Sinorhizobium sojae CCBAU 05684</name>
    <dbReference type="NCBI Taxonomy" id="716928"/>
    <lineage>
        <taxon>Bacteria</taxon>
        <taxon>Pseudomonadati</taxon>
        <taxon>Pseudomonadota</taxon>
        <taxon>Alphaproteobacteria</taxon>
        <taxon>Hyphomicrobiales</taxon>
        <taxon>Rhizobiaceae</taxon>
        <taxon>Sinorhizobium/Ensifer group</taxon>
        <taxon>Sinorhizobium</taxon>
    </lineage>
</organism>
<dbReference type="AlphaFoldDB" id="A0A249PB29"/>